<dbReference type="Gene3D" id="3.40.718.10">
    <property type="entry name" value="Isopropylmalate Dehydrogenase"/>
    <property type="match status" value="1"/>
</dbReference>
<evidence type="ECO:0000256" key="12">
    <source>
        <dbReference type="PIRSR" id="PIRSR604439-1"/>
    </source>
</evidence>
<evidence type="ECO:0000256" key="14">
    <source>
        <dbReference type="PIRSR" id="PIRSR604439-3"/>
    </source>
</evidence>
<keyword evidence="8 13" id="KW-0521">NADP</keyword>
<evidence type="ECO:0000259" key="18">
    <source>
        <dbReference type="SMART" id="SM01329"/>
    </source>
</evidence>
<feature type="binding site" evidence="12">
    <location>
        <position position="121"/>
    </location>
    <ligand>
        <name>D-threo-isocitrate</name>
        <dbReference type="ChEBI" id="CHEBI:15562"/>
    </ligand>
</feature>
<evidence type="ECO:0000256" key="8">
    <source>
        <dbReference type="ARBA" id="ARBA00022857"/>
    </source>
</evidence>
<dbReference type="InterPro" id="IPR024084">
    <property type="entry name" value="IsoPropMal-DH-like_dom"/>
</dbReference>
<feature type="site" description="Critical for catalysis" evidence="15">
    <location>
        <position position="232"/>
    </location>
</feature>
<keyword evidence="9" id="KW-0560">Oxidoreductase</keyword>
<feature type="domain" description="Isopropylmalate dehydrogenase-like" evidence="18">
    <location>
        <begin position="30"/>
        <end position="414"/>
    </location>
</feature>
<dbReference type="PANTHER" id="PTHR43504:SF1">
    <property type="entry name" value="ISOCITRATE DEHYDROGENASE [NADP]"/>
    <property type="match status" value="1"/>
</dbReference>
<dbReference type="GO" id="GO:0006099">
    <property type="term" value="P:tricarboxylic acid cycle"/>
    <property type="evidence" value="ECO:0007669"/>
    <property type="project" value="UniProtKB-UniRule"/>
</dbReference>
<evidence type="ECO:0000256" key="2">
    <source>
        <dbReference type="ARBA" id="ARBA00007769"/>
    </source>
</evidence>
<evidence type="ECO:0000256" key="1">
    <source>
        <dbReference type="ARBA" id="ARBA00001936"/>
    </source>
</evidence>
<evidence type="ECO:0000256" key="15">
    <source>
        <dbReference type="PIRSR" id="PIRSR604439-4"/>
    </source>
</evidence>
<comment type="subunit">
    <text evidence="3">Homodimer.</text>
</comment>
<reference evidence="19" key="1">
    <citation type="submission" date="2020-02" db="EMBL/GenBank/DDBJ databases">
        <authorList>
            <person name="Chen W.-M."/>
        </authorList>
    </citation>
    <scope>NUCLEOTIDE SEQUENCE</scope>
    <source>
        <strain evidence="19">NBD-18</strain>
    </source>
</reference>
<dbReference type="PROSITE" id="PS00470">
    <property type="entry name" value="IDH_IMDH"/>
    <property type="match status" value="1"/>
</dbReference>
<dbReference type="GO" id="GO:0051287">
    <property type="term" value="F:NAD binding"/>
    <property type="evidence" value="ECO:0007669"/>
    <property type="project" value="InterPro"/>
</dbReference>
<evidence type="ECO:0000256" key="17">
    <source>
        <dbReference type="RuleBase" id="RU004446"/>
    </source>
</evidence>
<comment type="cofactor">
    <cofactor evidence="1">
        <name>Mn(2+)</name>
        <dbReference type="ChEBI" id="CHEBI:29035"/>
    </cofactor>
</comment>
<dbReference type="RefSeq" id="WP_163652757.1">
    <property type="nucleotide sequence ID" value="NZ_JAAGRN010000003.1"/>
</dbReference>
<evidence type="ECO:0000313" key="19">
    <source>
        <dbReference type="EMBL" id="NDY82867.1"/>
    </source>
</evidence>
<dbReference type="AlphaFoldDB" id="A0A6B2R1J6"/>
<evidence type="ECO:0000256" key="9">
    <source>
        <dbReference type="ARBA" id="ARBA00023002"/>
    </source>
</evidence>
<dbReference type="GO" id="GO:0004450">
    <property type="term" value="F:isocitrate dehydrogenase (NADP+) activity"/>
    <property type="evidence" value="ECO:0007669"/>
    <property type="project" value="UniProtKB-UniRule"/>
</dbReference>
<evidence type="ECO:0000256" key="6">
    <source>
        <dbReference type="ARBA" id="ARBA00022723"/>
    </source>
</evidence>
<organism evidence="19">
    <name type="scientific">Sheuella amnicola</name>
    <dbReference type="NCBI Taxonomy" id="2707330"/>
    <lineage>
        <taxon>Bacteria</taxon>
        <taxon>Pseudomonadati</taxon>
        <taxon>Pseudomonadota</taxon>
        <taxon>Betaproteobacteria</taxon>
        <taxon>Burkholderiales</taxon>
        <taxon>Alcaligenaceae</taxon>
        <taxon>Sheuella</taxon>
    </lineage>
</organism>
<feature type="binding site" evidence="14">
    <location>
        <position position="309"/>
    </location>
    <ligand>
        <name>Mg(2+)</name>
        <dbReference type="ChEBI" id="CHEBI:18420"/>
    </ligand>
</feature>
<dbReference type="SUPFAM" id="SSF53659">
    <property type="entry name" value="Isocitrate/Isopropylmalate dehydrogenase-like"/>
    <property type="match status" value="1"/>
</dbReference>
<feature type="modified residue" description="Phosphoserine" evidence="16">
    <location>
        <position position="115"/>
    </location>
</feature>
<name>A0A6B2R1J6_9BURK</name>
<dbReference type="InterPro" id="IPR004439">
    <property type="entry name" value="Isocitrate_DH_NADP_dimer_prok"/>
</dbReference>
<keyword evidence="4 17" id="KW-0329">Glyoxylate bypass</keyword>
<feature type="binding site" evidence="12">
    <location>
        <position position="117"/>
    </location>
    <ligand>
        <name>D-threo-isocitrate</name>
        <dbReference type="ChEBI" id="CHEBI:15562"/>
    </ligand>
</feature>
<feature type="binding site" evidence="13">
    <location>
        <position position="393"/>
    </location>
    <ligand>
        <name>NADP(+)</name>
        <dbReference type="ChEBI" id="CHEBI:58349"/>
    </ligand>
</feature>
<dbReference type="Pfam" id="PF00180">
    <property type="entry name" value="Iso_dh"/>
    <property type="match status" value="1"/>
</dbReference>
<comment type="similarity">
    <text evidence="2">Belongs to the isocitrate and isopropylmalate dehydrogenases family.</text>
</comment>
<feature type="binding site" evidence="12">
    <location>
        <position position="115"/>
    </location>
    <ligand>
        <name>D-threo-isocitrate</name>
        <dbReference type="ChEBI" id="CHEBI:15562"/>
    </ligand>
</feature>
<dbReference type="EMBL" id="JAAGRN010000003">
    <property type="protein sequence ID" value="NDY82867.1"/>
    <property type="molecule type" value="Genomic_DNA"/>
</dbReference>
<dbReference type="NCBIfam" id="TIGR00183">
    <property type="entry name" value="prok_nadp_idh"/>
    <property type="match status" value="1"/>
</dbReference>
<dbReference type="GO" id="GO:0000287">
    <property type="term" value="F:magnesium ion binding"/>
    <property type="evidence" value="ECO:0007669"/>
    <property type="project" value="InterPro"/>
</dbReference>
<evidence type="ECO:0000256" key="13">
    <source>
        <dbReference type="PIRSR" id="PIRSR604439-2"/>
    </source>
</evidence>
<evidence type="ECO:0000256" key="7">
    <source>
        <dbReference type="ARBA" id="ARBA00022842"/>
    </source>
</evidence>
<feature type="binding site" evidence="12">
    <location>
        <position position="131"/>
    </location>
    <ligand>
        <name>D-threo-isocitrate</name>
        <dbReference type="ChEBI" id="CHEBI:15562"/>
    </ligand>
</feature>
<dbReference type="GO" id="GO:0006097">
    <property type="term" value="P:glyoxylate cycle"/>
    <property type="evidence" value="ECO:0007669"/>
    <property type="project" value="UniProtKB-KW"/>
</dbReference>
<evidence type="ECO:0000256" key="3">
    <source>
        <dbReference type="ARBA" id="ARBA00011738"/>
    </source>
</evidence>
<keyword evidence="7 14" id="KW-0460">Magnesium</keyword>
<dbReference type="SMART" id="SM01329">
    <property type="entry name" value="Iso_dh"/>
    <property type="match status" value="1"/>
</dbReference>
<dbReference type="InterPro" id="IPR019818">
    <property type="entry name" value="IsoCit/isopropylmalate_DH_CS"/>
</dbReference>
<evidence type="ECO:0000256" key="10">
    <source>
        <dbReference type="ARBA" id="ARBA00023211"/>
    </source>
</evidence>
<feature type="binding site" evidence="13">
    <location>
        <position position="354"/>
    </location>
    <ligand>
        <name>NADP(+)</name>
        <dbReference type="ChEBI" id="CHEBI:58349"/>
    </ligand>
</feature>
<feature type="site" description="Critical for catalysis" evidence="15">
    <location>
        <position position="162"/>
    </location>
</feature>
<dbReference type="PANTHER" id="PTHR43504">
    <property type="entry name" value="ISOCITRATE DEHYDROGENASE [NADP]"/>
    <property type="match status" value="1"/>
</dbReference>
<dbReference type="EC" id="1.1.1.42" evidence="17"/>
<evidence type="ECO:0000256" key="5">
    <source>
        <dbReference type="ARBA" id="ARBA00022532"/>
    </source>
</evidence>
<dbReference type="NCBIfam" id="NF005425">
    <property type="entry name" value="PRK07006.1"/>
    <property type="match status" value="1"/>
</dbReference>
<comment type="cofactor">
    <cofactor evidence="14">
        <name>Mg(2+)</name>
        <dbReference type="ChEBI" id="CHEBI:18420"/>
    </cofactor>
    <cofactor evidence="14">
        <name>Mn(2+)</name>
        <dbReference type="ChEBI" id="CHEBI:29035"/>
    </cofactor>
    <text evidence="14">Binds 1 Mg(2+) or Mn(2+) ion per subunit.</text>
</comment>
<proteinExistence type="inferred from homology"/>
<feature type="binding site" evidence="13">
    <location>
        <begin position="341"/>
        <end position="347"/>
    </location>
    <ligand>
        <name>NADP(+)</name>
        <dbReference type="ChEBI" id="CHEBI:58349"/>
    </ligand>
</feature>
<protein>
    <recommendedName>
        <fullName evidence="17">Isocitrate dehydrogenase [NADP]</fullName>
        <ecNumber evidence="17">1.1.1.42</ecNumber>
    </recommendedName>
</protein>
<comment type="caution">
    <text evidence="19">The sequence shown here is derived from an EMBL/GenBank/DDBJ whole genome shotgun (WGS) entry which is preliminary data.</text>
</comment>
<evidence type="ECO:0000256" key="4">
    <source>
        <dbReference type="ARBA" id="ARBA00022435"/>
    </source>
</evidence>
<evidence type="ECO:0000256" key="16">
    <source>
        <dbReference type="PIRSR" id="PIRSR604439-5"/>
    </source>
</evidence>
<gene>
    <name evidence="19" type="primary">icd</name>
    <name evidence="19" type="ORF">G3I67_06440</name>
</gene>
<sequence>MSYKHIQVPSVGEKITVNSNHSLIVPDQPIIPFIQGDGTGVDITPVMQRVVDAVVERAYGGARKIHWMEVYAGEKAVKLYGGGMSLPDETLQAIREYVVAIKGPLTTPVGGGIRSLNVALRQKLDLYVCMRPIRYFKGVPSPLREPQKTNMVIFRENSEDIYAGVEFAAGTDQVKRLIGFLQAELGVTNIRFPDTSAIAIKPVSSEGTKRLVRQALLYTIENNLPSCTIVHKGNIMKFTEGKFRDWAYELAREEFGAQQIDGGPWCKFKNPHTGRDIVVKDVIADAFLQQILLRPSEYSVIATLNLNGDYLSDALAAQVGGVGIAPGANLSDSVAMFEATHGTSPKYAGKDYVNPGSLILSAEMMLRHMGWKEAADLIVRSMEKTILSKKVTYDFARLLEGCTQVSCSGFGQAMISNM</sequence>
<feature type="binding site" evidence="13">
    <location>
        <position position="397"/>
    </location>
    <ligand>
        <name>NADP(+)</name>
        <dbReference type="ChEBI" id="CHEBI:58349"/>
    </ligand>
</feature>
<keyword evidence="6 17" id="KW-0479">Metal-binding</keyword>
<comment type="catalytic activity">
    <reaction evidence="11">
        <text>D-threo-isocitrate + NADP(+) = 2-oxoglutarate + CO2 + NADPH</text>
        <dbReference type="Rhea" id="RHEA:19629"/>
        <dbReference type="ChEBI" id="CHEBI:15562"/>
        <dbReference type="ChEBI" id="CHEBI:16526"/>
        <dbReference type="ChEBI" id="CHEBI:16810"/>
        <dbReference type="ChEBI" id="CHEBI:57783"/>
        <dbReference type="ChEBI" id="CHEBI:58349"/>
        <dbReference type="EC" id="1.1.1.42"/>
    </reaction>
</comment>
<evidence type="ECO:0000256" key="11">
    <source>
        <dbReference type="ARBA" id="ARBA00023554"/>
    </source>
</evidence>
<feature type="modified residue" description="N6-succinyllysine" evidence="16">
    <location>
        <position position="102"/>
    </location>
</feature>
<keyword evidence="5 17" id="KW-0816">Tricarboxylic acid cycle</keyword>
<accession>A0A6B2R1J6</accession>
<feature type="binding site" evidence="13">
    <location>
        <position position="106"/>
    </location>
    <ligand>
        <name>NADP(+)</name>
        <dbReference type="ChEBI" id="CHEBI:58349"/>
    </ligand>
</feature>
<keyword evidence="10 14" id="KW-0464">Manganese</keyword>
<feature type="binding site" evidence="12">
    <location>
        <position position="155"/>
    </location>
    <ligand>
        <name>D-threo-isocitrate</name>
        <dbReference type="ChEBI" id="CHEBI:15562"/>
    </ligand>
</feature>